<comment type="caution">
    <text evidence="2">The sequence shown here is derived from an EMBL/GenBank/DDBJ whole genome shotgun (WGS) entry which is preliminary data.</text>
</comment>
<dbReference type="InterPro" id="IPR011990">
    <property type="entry name" value="TPR-like_helical_dom_sf"/>
</dbReference>
<dbReference type="Gene3D" id="3.40.50.2000">
    <property type="entry name" value="Glycogen Phosphorylase B"/>
    <property type="match status" value="1"/>
</dbReference>
<organism evidence="2 3">
    <name type="scientific">Bradyrhizobium retamae</name>
    <dbReference type="NCBI Taxonomy" id="1300035"/>
    <lineage>
        <taxon>Bacteria</taxon>
        <taxon>Pseudomonadati</taxon>
        <taxon>Pseudomonadota</taxon>
        <taxon>Alphaproteobacteria</taxon>
        <taxon>Hyphomicrobiales</taxon>
        <taxon>Nitrobacteraceae</taxon>
        <taxon>Bradyrhizobium</taxon>
    </lineage>
</organism>
<protein>
    <submittedName>
        <fullName evidence="2">Uncharacterized protein</fullName>
    </submittedName>
</protein>
<dbReference type="Gene3D" id="1.25.40.10">
    <property type="entry name" value="Tetratricopeptide repeat domain"/>
    <property type="match status" value="1"/>
</dbReference>
<dbReference type="InterPro" id="IPR019734">
    <property type="entry name" value="TPR_rpt"/>
</dbReference>
<dbReference type="SMART" id="SM00028">
    <property type="entry name" value="TPR"/>
    <property type="match status" value="7"/>
</dbReference>
<proteinExistence type="predicted"/>
<dbReference type="RefSeq" id="WP_057847241.1">
    <property type="nucleotide sequence ID" value="NZ_LLYA01000201.1"/>
</dbReference>
<dbReference type="Pfam" id="PF13181">
    <property type="entry name" value="TPR_8"/>
    <property type="match status" value="1"/>
</dbReference>
<keyword evidence="1" id="KW-0802">TPR repeat</keyword>
<dbReference type="OrthoDB" id="6193797at2"/>
<dbReference type="Pfam" id="PF14559">
    <property type="entry name" value="TPR_19"/>
    <property type="match status" value="2"/>
</dbReference>
<feature type="repeat" description="TPR" evidence="1">
    <location>
        <begin position="77"/>
        <end position="110"/>
    </location>
</feature>
<dbReference type="PROSITE" id="PS50005">
    <property type="entry name" value="TPR"/>
    <property type="match status" value="2"/>
</dbReference>
<evidence type="ECO:0000256" key="1">
    <source>
        <dbReference type="PROSITE-ProRule" id="PRU00339"/>
    </source>
</evidence>
<name>A0A0R3MDT7_9BRAD</name>
<keyword evidence="3" id="KW-1185">Reference proteome</keyword>
<dbReference type="AlphaFoldDB" id="A0A0R3MDT7"/>
<gene>
    <name evidence="2" type="ORF">CQ13_35500</name>
</gene>
<dbReference type="Proteomes" id="UP000052023">
    <property type="component" value="Unassembled WGS sequence"/>
</dbReference>
<dbReference type="InterPro" id="IPR052943">
    <property type="entry name" value="TMTC_O-mannosyl-trnsfr"/>
</dbReference>
<evidence type="ECO:0000313" key="3">
    <source>
        <dbReference type="Proteomes" id="UP000052023"/>
    </source>
</evidence>
<sequence length="590" mass="63980">MLSTGMPAPTRQERVRTVQEFIAAGRLEEAEALLEEVATTSDPDTLNARATLALARRRIEFAFDMLSEAATIYPEHAGLTNNLGIAHGLLGRAEEAVICLERAAALAPRNEEIKLALAHALLSRGNVAEARAMTETVVRHEPGNARALLQLGAIEFALGHSSSAEAVLLRALEIAPDDPDALVNLSVLMLERSRFDEALNLAERAHLRAPLDTAGLFHLAYCRAATGLWPQAEATCKKLLAYAPAHVGAREIVARVTIAKGEVDRGIAQLTEFVRARKSDPSAALALARVLHLVGRFDESLKLVSHVVHTRPESEAAKSLQTTLELTLGHFPTPDPAALALVPQIVVPPTTGALEFVALVRLLRRLTSQQNVHVVAEPRYQALLAGLAEQVISDEPRPELSAMPLQSLLRVLSTDARNIADGIPYLRPEAELFAKWRDALAAFARPLVGIVWEDGALGLSMEQVAAVISHSVTPVSLMSGAQRHDMKRWSRPIDAGVHIECPAELIAAIANLDAVVGPDSFAVHIAGALGVPGVVFVPRGYPWYWAQADGKPLWYPSFEVVVQERFGHWSGAIDEGRRRLETLLRTRTID</sequence>
<dbReference type="SUPFAM" id="SSF48452">
    <property type="entry name" value="TPR-like"/>
    <property type="match status" value="1"/>
</dbReference>
<reference evidence="2 3" key="1">
    <citation type="submission" date="2014-03" db="EMBL/GenBank/DDBJ databases">
        <title>Bradyrhizobium valentinum sp. nov., isolated from effective nodules of Lupinus mariae-josephae, a lupine endemic of basic-lime soils in Eastern Spain.</title>
        <authorList>
            <person name="Duran D."/>
            <person name="Rey L."/>
            <person name="Navarro A."/>
            <person name="Busquets A."/>
            <person name="Imperial J."/>
            <person name="Ruiz-Argueso T."/>
        </authorList>
    </citation>
    <scope>NUCLEOTIDE SEQUENCE [LARGE SCALE GENOMIC DNA]</scope>
    <source>
        <strain evidence="2 3">Ro19</strain>
    </source>
</reference>
<feature type="repeat" description="TPR" evidence="1">
    <location>
        <begin position="145"/>
        <end position="178"/>
    </location>
</feature>
<evidence type="ECO:0000313" key="2">
    <source>
        <dbReference type="EMBL" id="KRR18091.1"/>
    </source>
</evidence>
<dbReference type="SUPFAM" id="SSF53756">
    <property type="entry name" value="UDP-Glycosyltransferase/glycogen phosphorylase"/>
    <property type="match status" value="1"/>
</dbReference>
<dbReference type="PANTHER" id="PTHR44809">
    <property type="match status" value="1"/>
</dbReference>
<dbReference type="EMBL" id="LLYA01000201">
    <property type="protein sequence ID" value="KRR18091.1"/>
    <property type="molecule type" value="Genomic_DNA"/>
</dbReference>
<dbReference type="Pfam" id="PF13432">
    <property type="entry name" value="TPR_16"/>
    <property type="match status" value="1"/>
</dbReference>
<dbReference type="PANTHER" id="PTHR44809:SF1">
    <property type="entry name" value="PROTEIN O-MANNOSYL-TRANSFERASE TMTC1"/>
    <property type="match status" value="1"/>
</dbReference>
<accession>A0A0R3MDT7</accession>